<reference evidence="1 2" key="1">
    <citation type="submission" date="2020-05" db="EMBL/GenBank/DDBJ databases">
        <title>Complete closed genome sequence of Defluviicoccus vanus.</title>
        <authorList>
            <person name="Bessarab I."/>
            <person name="Arumugam K."/>
            <person name="Maszenan A.M."/>
            <person name="Seviour R.J."/>
            <person name="Williams R.B."/>
        </authorList>
    </citation>
    <scope>NUCLEOTIDE SEQUENCE [LARGE SCALE GENOMIC DNA]</scope>
    <source>
        <strain evidence="1 2">Ben 114</strain>
    </source>
</reference>
<gene>
    <name evidence="1" type="ORF">HQ394_11630</name>
</gene>
<dbReference type="AlphaFoldDB" id="A0A7H1N2B3"/>
<proteinExistence type="predicted"/>
<dbReference type="EMBL" id="CP053923">
    <property type="protein sequence ID" value="QNT69849.1"/>
    <property type="molecule type" value="Genomic_DNA"/>
</dbReference>
<sequence>MRDTLSPFRNHPAPLSPPVAYAVELHGMAIGVAVPVRGGYVFRTAEPTYLVLDGRRFRRMSQMRHAAGALRREKPAGDAP</sequence>
<organism evidence="1 2">
    <name type="scientific">Defluviicoccus vanus</name>
    <dbReference type="NCBI Taxonomy" id="111831"/>
    <lineage>
        <taxon>Bacteria</taxon>
        <taxon>Pseudomonadati</taxon>
        <taxon>Pseudomonadota</taxon>
        <taxon>Alphaproteobacteria</taxon>
        <taxon>Rhodospirillales</taxon>
        <taxon>Rhodospirillaceae</taxon>
        <taxon>Defluviicoccus</taxon>
    </lineage>
</organism>
<dbReference type="Proteomes" id="UP000516369">
    <property type="component" value="Chromosome"/>
</dbReference>
<protein>
    <submittedName>
        <fullName evidence="1">Uncharacterized protein</fullName>
    </submittedName>
</protein>
<evidence type="ECO:0000313" key="1">
    <source>
        <dbReference type="EMBL" id="QNT69849.1"/>
    </source>
</evidence>
<evidence type="ECO:0000313" key="2">
    <source>
        <dbReference type="Proteomes" id="UP000516369"/>
    </source>
</evidence>
<name>A0A7H1N2B3_9PROT</name>
<accession>A0A7H1N2B3</accession>
<dbReference type="KEGG" id="dvn:HQ394_11630"/>
<dbReference type="RefSeq" id="WP_190260361.1">
    <property type="nucleotide sequence ID" value="NZ_CP053923.1"/>
</dbReference>
<keyword evidence="2" id="KW-1185">Reference proteome</keyword>